<evidence type="ECO:0000259" key="2">
    <source>
        <dbReference type="PROSITE" id="PS50181"/>
    </source>
</evidence>
<accession>A0A8E2JWS8</accession>
<dbReference type="SUPFAM" id="SSF81383">
    <property type="entry name" value="F-box domain"/>
    <property type="match status" value="1"/>
</dbReference>
<protein>
    <recommendedName>
        <fullName evidence="2">F-box domain-containing protein</fullName>
    </recommendedName>
</protein>
<dbReference type="OrthoDB" id="3766406at2759"/>
<dbReference type="InterPro" id="IPR036047">
    <property type="entry name" value="F-box-like_dom_sf"/>
</dbReference>
<feature type="domain" description="F-box" evidence="2">
    <location>
        <begin position="39"/>
        <end position="84"/>
    </location>
</feature>
<feature type="non-terminal residue" evidence="3">
    <location>
        <position position="297"/>
    </location>
</feature>
<organism evidence="3 4">
    <name type="scientific">Glonium stellatum</name>
    <dbReference type="NCBI Taxonomy" id="574774"/>
    <lineage>
        <taxon>Eukaryota</taxon>
        <taxon>Fungi</taxon>
        <taxon>Dikarya</taxon>
        <taxon>Ascomycota</taxon>
        <taxon>Pezizomycotina</taxon>
        <taxon>Dothideomycetes</taxon>
        <taxon>Pleosporomycetidae</taxon>
        <taxon>Gloniales</taxon>
        <taxon>Gloniaceae</taxon>
        <taxon>Glonium</taxon>
    </lineage>
</organism>
<proteinExistence type="predicted"/>
<gene>
    <name evidence="3" type="ORF">AOQ84DRAFT_373104</name>
</gene>
<dbReference type="Pfam" id="PF00646">
    <property type="entry name" value="F-box"/>
    <property type="match status" value="1"/>
</dbReference>
<name>A0A8E2JWS8_9PEZI</name>
<dbReference type="Proteomes" id="UP000250140">
    <property type="component" value="Unassembled WGS sequence"/>
</dbReference>
<evidence type="ECO:0000313" key="3">
    <source>
        <dbReference type="EMBL" id="OCL12393.1"/>
    </source>
</evidence>
<reference evidence="3 4" key="1">
    <citation type="journal article" date="2016" name="Nat. Commun.">
        <title>Ectomycorrhizal ecology is imprinted in the genome of the dominant symbiotic fungus Cenococcum geophilum.</title>
        <authorList>
            <consortium name="DOE Joint Genome Institute"/>
            <person name="Peter M."/>
            <person name="Kohler A."/>
            <person name="Ohm R.A."/>
            <person name="Kuo A."/>
            <person name="Krutzmann J."/>
            <person name="Morin E."/>
            <person name="Arend M."/>
            <person name="Barry K.W."/>
            <person name="Binder M."/>
            <person name="Choi C."/>
            <person name="Clum A."/>
            <person name="Copeland A."/>
            <person name="Grisel N."/>
            <person name="Haridas S."/>
            <person name="Kipfer T."/>
            <person name="LaButti K."/>
            <person name="Lindquist E."/>
            <person name="Lipzen A."/>
            <person name="Maire R."/>
            <person name="Meier B."/>
            <person name="Mihaltcheva S."/>
            <person name="Molinier V."/>
            <person name="Murat C."/>
            <person name="Poggeler S."/>
            <person name="Quandt C.A."/>
            <person name="Sperisen C."/>
            <person name="Tritt A."/>
            <person name="Tisserant E."/>
            <person name="Crous P.W."/>
            <person name="Henrissat B."/>
            <person name="Nehls U."/>
            <person name="Egli S."/>
            <person name="Spatafora J.W."/>
            <person name="Grigoriev I.V."/>
            <person name="Martin F.M."/>
        </authorList>
    </citation>
    <scope>NUCLEOTIDE SEQUENCE [LARGE SCALE GENOMIC DNA]</scope>
    <source>
        <strain evidence="3 4">CBS 207.34</strain>
    </source>
</reference>
<dbReference type="PROSITE" id="PS50181">
    <property type="entry name" value="FBOX"/>
    <property type="match status" value="1"/>
</dbReference>
<sequence>MKCTDWTSTRKMRAAVSRRFSHTAKQLEPELSFDQILAKTPLLSLPIELLQQINDFLPPSAQACFALTCHRIQAIIGTLAWKELNTNDESRRLEKILLLRLLRRDLPDTSHWLCYRCIKFHPKDALGLPTRAGVHEKGETAAPHAWFEHEYTDTYNGFPFCASTYTLAHEFMHSALRRHPHKSARGRSNSNHSIPPTPTSSGNGNGTGSGNQHLVLDAPSTYYWHGHAGDSAIGMDYKLFPRVSGTKFLLFSSHRFHVRNFHHLSPAYLASLNFDICPHHSLAPDFVPGDGSLADRL</sequence>
<dbReference type="EMBL" id="KV748881">
    <property type="protein sequence ID" value="OCL12393.1"/>
    <property type="molecule type" value="Genomic_DNA"/>
</dbReference>
<keyword evidence="4" id="KW-1185">Reference proteome</keyword>
<evidence type="ECO:0000256" key="1">
    <source>
        <dbReference type="SAM" id="MobiDB-lite"/>
    </source>
</evidence>
<dbReference type="AlphaFoldDB" id="A0A8E2JWS8"/>
<dbReference type="InterPro" id="IPR001810">
    <property type="entry name" value="F-box_dom"/>
</dbReference>
<evidence type="ECO:0000313" key="4">
    <source>
        <dbReference type="Proteomes" id="UP000250140"/>
    </source>
</evidence>
<feature type="region of interest" description="Disordered" evidence="1">
    <location>
        <begin position="179"/>
        <end position="211"/>
    </location>
</feature>